<evidence type="ECO:0000313" key="7">
    <source>
        <dbReference type="EMBL" id="MFM0003623.1"/>
    </source>
</evidence>
<accession>A0ABW9AUE6</accession>
<comment type="caution">
    <text evidence="7">The sequence shown here is derived from an EMBL/GenBank/DDBJ whole genome shotgun (WGS) entry which is preliminary data.</text>
</comment>
<keyword evidence="5" id="KW-0408">Iron</keyword>
<dbReference type="PANTHER" id="PTHR30468:SF1">
    <property type="entry name" value="ALPHA-KETOGLUTARATE-DEPENDENT SULFONATE DIOXYGENASE"/>
    <property type="match status" value="1"/>
</dbReference>
<dbReference type="Gene3D" id="3.60.130.10">
    <property type="entry name" value="Clavaminate synthase-like"/>
    <property type="match status" value="1"/>
</dbReference>
<gene>
    <name evidence="7" type="ORF">PQR57_21605</name>
</gene>
<evidence type="ECO:0000256" key="1">
    <source>
        <dbReference type="ARBA" id="ARBA00005896"/>
    </source>
</evidence>
<comment type="similarity">
    <text evidence="1">Belongs to the TfdA dioxygenase family.</text>
</comment>
<evidence type="ECO:0000256" key="2">
    <source>
        <dbReference type="ARBA" id="ARBA00022723"/>
    </source>
</evidence>
<dbReference type="RefSeq" id="WP_408178639.1">
    <property type="nucleotide sequence ID" value="NZ_JAQQEZ010000015.1"/>
</dbReference>
<evidence type="ECO:0000313" key="8">
    <source>
        <dbReference type="Proteomes" id="UP001629230"/>
    </source>
</evidence>
<reference evidence="7 8" key="1">
    <citation type="journal article" date="2024" name="Chem. Sci.">
        <title>Discovery of megapolipeptins by genome mining of a Burkholderiales bacteria collection.</title>
        <authorList>
            <person name="Paulo B.S."/>
            <person name="Recchia M.J.J."/>
            <person name="Lee S."/>
            <person name="Fergusson C.H."/>
            <person name="Romanowski S.B."/>
            <person name="Hernandez A."/>
            <person name="Krull N."/>
            <person name="Liu D.Y."/>
            <person name="Cavanagh H."/>
            <person name="Bos A."/>
            <person name="Gray C.A."/>
            <person name="Murphy B.T."/>
            <person name="Linington R.G."/>
            <person name="Eustaquio A.S."/>
        </authorList>
    </citation>
    <scope>NUCLEOTIDE SEQUENCE [LARGE SCALE GENOMIC DNA]</scope>
    <source>
        <strain evidence="7 8">RL17-350-BIC-A</strain>
    </source>
</reference>
<dbReference type="SUPFAM" id="SSF51197">
    <property type="entry name" value="Clavaminate synthase-like"/>
    <property type="match status" value="1"/>
</dbReference>
<evidence type="ECO:0000256" key="5">
    <source>
        <dbReference type="ARBA" id="ARBA00023004"/>
    </source>
</evidence>
<evidence type="ECO:0000256" key="4">
    <source>
        <dbReference type="ARBA" id="ARBA00023002"/>
    </source>
</evidence>
<keyword evidence="3 7" id="KW-0223">Dioxygenase</keyword>
<protein>
    <submittedName>
        <fullName evidence="7">TauD/TfdA family dioxygenase</fullName>
    </submittedName>
</protein>
<keyword evidence="2" id="KW-0479">Metal-binding</keyword>
<dbReference type="PANTHER" id="PTHR30468">
    <property type="entry name" value="ALPHA-KETOGLUTARATE-DEPENDENT SULFONATE DIOXYGENASE"/>
    <property type="match status" value="1"/>
</dbReference>
<dbReference type="InterPro" id="IPR042098">
    <property type="entry name" value="TauD-like_sf"/>
</dbReference>
<dbReference type="Proteomes" id="UP001629230">
    <property type="component" value="Unassembled WGS sequence"/>
</dbReference>
<dbReference type="GO" id="GO:0051213">
    <property type="term" value="F:dioxygenase activity"/>
    <property type="evidence" value="ECO:0007669"/>
    <property type="project" value="UniProtKB-KW"/>
</dbReference>
<dbReference type="InterPro" id="IPR051323">
    <property type="entry name" value="AtsK-like"/>
</dbReference>
<dbReference type="Pfam" id="PF02668">
    <property type="entry name" value="TauD"/>
    <property type="match status" value="1"/>
</dbReference>
<proteinExistence type="inferred from homology"/>
<keyword evidence="4" id="KW-0560">Oxidoreductase</keyword>
<dbReference type="InterPro" id="IPR003819">
    <property type="entry name" value="TauD/TfdA-like"/>
</dbReference>
<name>A0ABW9AUE6_9BURK</name>
<sequence>MSAPTLAGTALKVTPLGEALGAEIEGVNLALLDDASFVQIERAWADHLVLRFRRQQLSDLGLMQFSRRFGALDPVPIRASDVMDHTDPRLAIDPEAREYVTIISNVKVDGMAIGGLGNYEAHWHTDMSYNDTPPSASLLYGIEVPPEGGDTSFCNMYLAYDTLDKTSRERVRSLTCVHDASRNSSGELRRGFADNDEPTRTIGARHPLVRVHPVTERACLFLGRRRNAYIPELPLDESEHLLDYLWAHATQQRFSWTQQWQQHDLVIWDNRCAMHRRDSFDDRYERVMHRTQIRGTTPIRYV</sequence>
<dbReference type="EMBL" id="JAQQEZ010000015">
    <property type="protein sequence ID" value="MFM0003623.1"/>
    <property type="molecule type" value="Genomic_DNA"/>
</dbReference>
<organism evidence="7 8">
    <name type="scientific">Paraburkholderia dipogonis</name>
    <dbReference type="NCBI Taxonomy" id="1211383"/>
    <lineage>
        <taxon>Bacteria</taxon>
        <taxon>Pseudomonadati</taxon>
        <taxon>Pseudomonadota</taxon>
        <taxon>Betaproteobacteria</taxon>
        <taxon>Burkholderiales</taxon>
        <taxon>Burkholderiaceae</taxon>
        <taxon>Paraburkholderia</taxon>
    </lineage>
</organism>
<evidence type="ECO:0000256" key="3">
    <source>
        <dbReference type="ARBA" id="ARBA00022964"/>
    </source>
</evidence>
<feature type="domain" description="TauD/TfdA-like" evidence="6">
    <location>
        <begin position="13"/>
        <end position="291"/>
    </location>
</feature>
<evidence type="ECO:0000259" key="6">
    <source>
        <dbReference type="Pfam" id="PF02668"/>
    </source>
</evidence>
<keyword evidence="8" id="KW-1185">Reference proteome</keyword>